<feature type="chain" id="PRO_5045633944" evidence="2">
    <location>
        <begin position="25"/>
        <end position="83"/>
    </location>
</feature>
<gene>
    <name evidence="3" type="ORF">GCM10010478_12590</name>
</gene>
<organism evidence="3 4">
    <name type="scientific">Streptomyces erythrogriseus</name>
    <dbReference type="NCBI Taxonomy" id="284027"/>
    <lineage>
        <taxon>Bacteria</taxon>
        <taxon>Bacillati</taxon>
        <taxon>Actinomycetota</taxon>
        <taxon>Actinomycetes</taxon>
        <taxon>Kitasatosporales</taxon>
        <taxon>Streptomycetaceae</taxon>
        <taxon>Streptomyces</taxon>
        <taxon>Streptomyces griseoincarnatus group</taxon>
    </lineage>
</organism>
<accession>A0ABN3WHP2</accession>
<evidence type="ECO:0000313" key="3">
    <source>
        <dbReference type="EMBL" id="GAA2915033.1"/>
    </source>
</evidence>
<dbReference type="EMBL" id="BAAAVA010000009">
    <property type="protein sequence ID" value="GAA2915033.1"/>
    <property type="molecule type" value="Genomic_DNA"/>
</dbReference>
<name>A0ABN3WHP2_9ACTN</name>
<feature type="region of interest" description="Disordered" evidence="1">
    <location>
        <begin position="57"/>
        <end position="83"/>
    </location>
</feature>
<feature type="signal peptide" evidence="2">
    <location>
        <begin position="1"/>
        <end position="24"/>
    </location>
</feature>
<proteinExistence type="predicted"/>
<evidence type="ECO:0000313" key="4">
    <source>
        <dbReference type="Proteomes" id="UP001501423"/>
    </source>
</evidence>
<reference evidence="3 4" key="1">
    <citation type="journal article" date="2019" name="Int. J. Syst. Evol. Microbiol.">
        <title>The Global Catalogue of Microorganisms (GCM) 10K type strain sequencing project: providing services to taxonomists for standard genome sequencing and annotation.</title>
        <authorList>
            <consortium name="The Broad Institute Genomics Platform"/>
            <consortium name="The Broad Institute Genome Sequencing Center for Infectious Disease"/>
            <person name="Wu L."/>
            <person name="Ma J."/>
        </authorList>
    </citation>
    <scope>NUCLEOTIDE SEQUENCE [LARGE SCALE GENOMIC DNA]</scope>
    <source>
        <strain evidence="3 4">JCM 9650</strain>
    </source>
</reference>
<keyword evidence="2" id="KW-0732">Signal</keyword>
<keyword evidence="4" id="KW-1185">Reference proteome</keyword>
<comment type="caution">
    <text evidence="3">The sequence shown here is derived from an EMBL/GenBank/DDBJ whole genome shotgun (WGS) entry which is preliminary data.</text>
</comment>
<sequence length="83" mass="8315">MTLGTEINSINVRAAAAASTAANAALSSSLSTTPPLTGAGPTTAPACILRRRCEGYAPDSPRSSVAPATVKPVTVPPPARWKA</sequence>
<evidence type="ECO:0000256" key="1">
    <source>
        <dbReference type="SAM" id="MobiDB-lite"/>
    </source>
</evidence>
<feature type="compositionally biased region" description="Pro residues" evidence="1">
    <location>
        <begin position="74"/>
        <end position="83"/>
    </location>
</feature>
<dbReference type="Proteomes" id="UP001501423">
    <property type="component" value="Unassembled WGS sequence"/>
</dbReference>
<evidence type="ECO:0000256" key="2">
    <source>
        <dbReference type="SAM" id="SignalP"/>
    </source>
</evidence>
<protein>
    <submittedName>
        <fullName evidence="3">Uncharacterized protein</fullName>
    </submittedName>
</protein>